<evidence type="ECO:0008006" key="3">
    <source>
        <dbReference type="Google" id="ProtNLM"/>
    </source>
</evidence>
<evidence type="ECO:0000313" key="1">
    <source>
        <dbReference type="EMBL" id="MFF3574636.1"/>
    </source>
</evidence>
<protein>
    <recommendedName>
        <fullName evidence="3">Resolvase, N terminal domain</fullName>
    </recommendedName>
</protein>
<reference evidence="1 2" key="1">
    <citation type="submission" date="2024-10" db="EMBL/GenBank/DDBJ databases">
        <title>The Natural Products Discovery Center: Release of the First 8490 Sequenced Strains for Exploring Actinobacteria Biosynthetic Diversity.</title>
        <authorList>
            <person name="Kalkreuter E."/>
            <person name="Kautsar S.A."/>
            <person name="Yang D."/>
            <person name="Bader C.D."/>
            <person name="Teijaro C.N."/>
            <person name="Fluegel L."/>
            <person name="Davis C.M."/>
            <person name="Simpson J.R."/>
            <person name="Lauterbach L."/>
            <person name="Steele A.D."/>
            <person name="Gui C."/>
            <person name="Meng S."/>
            <person name="Li G."/>
            <person name="Viehrig K."/>
            <person name="Ye F."/>
            <person name="Su P."/>
            <person name="Kiefer A.F."/>
            <person name="Nichols A."/>
            <person name="Cepeda A.J."/>
            <person name="Yan W."/>
            <person name="Fan B."/>
            <person name="Jiang Y."/>
            <person name="Adhikari A."/>
            <person name="Zheng C.-J."/>
            <person name="Schuster L."/>
            <person name="Cowan T.M."/>
            <person name="Smanski M.J."/>
            <person name="Chevrette M.G."/>
            <person name="De Carvalho L.P.S."/>
            <person name="Shen B."/>
        </authorList>
    </citation>
    <scope>NUCLEOTIDE SEQUENCE [LARGE SCALE GENOMIC DNA]</scope>
    <source>
        <strain evidence="1 2">NPDC002593</strain>
    </source>
</reference>
<accession>A0ABW6SE80</accession>
<gene>
    <name evidence="1" type="ORF">ACFYXQ_43490</name>
</gene>
<evidence type="ECO:0000313" key="2">
    <source>
        <dbReference type="Proteomes" id="UP001601992"/>
    </source>
</evidence>
<organism evidence="1 2">
    <name type="scientific">Nocardia jiangxiensis</name>
    <dbReference type="NCBI Taxonomy" id="282685"/>
    <lineage>
        <taxon>Bacteria</taxon>
        <taxon>Bacillati</taxon>
        <taxon>Actinomycetota</taxon>
        <taxon>Actinomycetes</taxon>
        <taxon>Mycobacteriales</taxon>
        <taxon>Nocardiaceae</taxon>
        <taxon>Nocardia</taxon>
    </lineage>
</organism>
<dbReference type="EMBL" id="JBIAQY010000028">
    <property type="protein sequence ID" value="MFF3574636.1"/>
    <property type="molecule type" value="Genomic_DNA"/>
</dbReference>
<name>A0ABW6SE80_9NOCA</name>
<sequence>MTRPVAIGYLRRDVSGTRQPWDEEQIRSLARRFGYDLSRIVAFSNQTDEPHQRLCNVVGRIGATAVFVPSLDHFLTPEEVPAALLTLADIVTVDTRFTYTRSRVS</sequence>
<dbReference type="Proteomes" id="UP001601992">
    <property type="component" value="Unassembled WGS sequence"/>
</dbReference>
<dbReference type="RefSeq" id="WP_040830788.1">
    <property type="nucleotide sequence ID" value="NZ_JBIAQY010000028.1"/>
</dbReference>
<comment type="caution">
    <text evidence="1">The sequence shown here is derived from an EMBL/GenBank/DDBJ whole genome shotgun (WGS) entry which is preliminary data.</text>
</comment>
<proteinExistence type="predicted"/>
<keyword evidence="2" id="KW-1185">Reference proteome</keyword>